<gene>
    <name evidence="1" type="ORF">IWW38_003300</name>
</gene>
<protein>
    <submittedName>
        <fullName evidence="1">Uncharacterized protein</fullName>
    </submittedName>
</protein>
<accession>A0ACC1M1Q8</accession>
<evidence type="ECO:0000313" key="1">
    <source>
        <dbReference type="EMBL" id="KAJ2892230.1"/>
    </source>
</evidence>
<feature type="non-terminal residue" evidence="1">
    <location>
        <position position="95"/>
    </location>
</feature>
<proteinExistence type="predicted"/>
<evidence type="ECO:0000313" key="2">
    <source>
        <dbReference type="Proteomes" id="UP001139981"/>
    </source>
</evidence>
<keyword evidence="2" id="KW-1185">Reference proteome</keyword>
<sequence>MTFLSVVFATLVIVAASAQATNPTLYVFGDSLSDTGTLKLLTLGLMPPSPYWQGRFSSGPVWNEYLARLLNYNLYNTAIAGGTSDNRHSTRINFL</sequence>
<organism evidence="1 2">
    <name type="scientific">Coemansia aciculifera</name>
    <dbReference type="NCBI Taxonomy" id="417176"/>
    <lineage>
        <taxon>Eukaryota</taxon>
        <taxon>Fungi</taxon>
        <taxon>Fungi incertae sedis</taxon>
        <taxon>Zoopagomycota</taxon>
        <taxon>Kickxellomycotina</taxon>
        <taxon>Kickxellomycetes</taxon>
        <taxon>Kickxellales</taxon>
        <taxon>Kickxellaceae</taxon>
        <taxon>Coemansia</taxon>
    </lineage>
</organism>
<comment type="caution">
    <text evidence="1">The sequence shown here is derived from an EMBL/GenBank/DDBJ whole genome shotgun (WGS) entry which is preliminary data.</text>
</comment>
<reference evidence="1" key="1">
    <citation type="submission" date="2022-07" db="EMBL/GenBank/DDBJ databases">
        <title>Phylogenomic reconstructions and comparative analyses of Kickxellomycotina fungi.</title>
        <authorList>
            <person name="Reynolds N.K."/>
            <person name="Stajich J.E."/>
            <person name="Barry K."/>
            <person name="Grigoriev I.V."/>
            <person name="Crous P."/>
            <person name="Smith M.E."/>
        </authorList>
    </citation>
    <scope>NUCLEOTIDE SEQUENCE</scope>
    <source>
        <strain evidence="1">CBS 190363</strain>
    </source>
</reference>
<dbReference type="EMBL" id="JANBVB010000781">
    <property type="protein sequence ID" value="KAJ2892230.1"/>
    <property type="molecule type" value="Genomic_DNA"/>
</dbReference>
<dbReference type="Proteomes" id="UP001139981">
    <property type="component" value="Unassembled WGS sequence"/>
</dbReference>
<name>A0ACC1M1Q8_9FUNG</name>